<protein>
    <submittedName>
        <fullName evidence="3">Sialidase B</fullName>
        <ecNumber evidence="3">3.2.1.18</ecNumber>
    </submittedName>
</protein>
<dbReference type="SUPFAM" id="SSF48371">
    <property type="entry name" value="ARM repeat"/>
    <property type="match status" value="1"/>
</dbReference>
<dbReference type="Proteomes" id="UP000317171">
    <property type="component" value="Chromosome"/>
</dbReference>
<dbReference type="AlphaFoldDB" id="A0A517RGZ8"/>
<dbReference type="InterPro" id="IPR011040">
    <property type="entry name" value="Sialidase"/>
</dbReference>
<dbReference type="Gene3D" id="1.25.10.10">
    <property type="entry name" value="Leucine-rich Repeat Variant"/>
    <property type="match status" value="1"/>
</dbReference>
<dbReference type="PANTHER" id="PTHR43752:SF2">
    <property type="entry name" value="BNR_ASP-BOX REPEAT FAMILY PROTEIN"/>
    <property type="match status" value="1"/>
</dbReference>
<name>A0A517RGZ8_9PLAN</name>
<dbReference type="CDD" id="cd15482">
    <property type="entry name" value="Sialidase_non-viral"/>
    <property type="match status" value="1"/>
</dbReference>
<keyword evidence="1" id="KW-0732">Signal</keyword>
<evidence type="ECO:0000313" key="4">
    <source>
        <dbReference type="Proteomes" id="UP000317171"/>
    </source>
</evidence>
<sequence precursor="true">MKRTVILSALTLIIFSFSLPALLSANEPQPAKIKLSPETEARCLEVLREAIRSNEFWPSMHAAEALTLAGKGAEVRAIVEPKLKTEKDDQHRCGLARELVRAGDRSKAAIMFQILSGKDPHGHVHACESLYKVNELGDGVLIREAMKSENPKKAMMAAALLCRWGNPDAYQLVRKYLKDPDVSIAATAAWIIARVGDKQDIPALKANLKRTDDPFQRAYFETALAMHGDPEGLQAIQRNLSSDNAAVKTYSAIFAGEAGASNLKEKLKKQLNDENRDARIRAAQALIVLAQTDQYPKDEIVVNDVYEFSKEYPRYSEGSILPLNDGSLLYATTQFIGSGSDFASARIIAKKSTDGGRTWSKPRVLQENTGKKNVMSATLRYLSGPMHEQRPIGLFYLKKNTLSDLKAFLKVSYDNGKTFGSPIEITAPPGYHVMNNDRVTILSSGRWLAPVASTPDVRESNHFISTCFISDDQGKTWRQSKGSVDYAKRGAMEPEIFELKDGKVLMIFRTQSGHIGSSLSSDGGDHWSKPGSWGVRAPEAPATLRRIPSTGDLMLIWNDNYEPGTDHSGKRTPLTVAISDNEGQTWKYKKNLETDPEHTYSYISLMFYQGRAIMSYYVGDADRKISSRFRSVPLTWFYQPESD</sequence>
<dbReference type="InterPro" id="IPR004155">
    <property type="entry name" value="PBS_lyase_HEAT"/>
</dbReference>
<organism evidence="3 4">
    <name type="scientific">Gimesia alba</name>
    <dbReference type="NCBI Taxonomy" id="2527973"/>
    <lineage>
        <taxon>Bacteria</taxon>
        <taxon>Pseudomonadati</taxon>
        <taxon>Planctomycetota</taxon>
        <taxon>Planctomycetia</taxon>
        <taxon>Planctomycetales</taxon>
        <taxon>Planctomycetaceae</taxon>
        <taxon>Gimesia</taxon>
    </lineage>
</organism>
<dbReference type="EMBL" id="CP036269">
    <property type="protein sequence ID" value="QDT43135.1"/>
    <property type="molecule type" value="Genomic_DNA"/>
</dbReference>
<gene>
    <name evidence="3" type="primary">nanB</name>
    <name evidence="3" type="ORF">Pan241w_32330</name>
</gene>
<evidence type="ECO:0000259" key="2">
    <source>
        <dbReference type="Pfam" id="PF13088"/>
    </source>
</evidence>
<dbReference type="InterPro" id="IPR011989">
    <property type="entry name" value="ARM-like"/>
</dbReference>
<proteinExistence type="predicted"/>
<dbReference type="InterPro" id="IPR016024">
    <property type="entry name" value="ARM-type_fold"/>
</dbReference>
<accession>A0A517RGZ8</accession>
<keyword evidence="4" id="KW-1185">Reference proteome</keyword>
<dbReference type="RefSeq" id="WP_145217506.1">
    <property type="nucleotide sequence ID" value="NZ_CP036269.1"/>
</dbReference>
<dbReference type="Pfam" id="PF13646">
    <property type="entry name" value="HEAT_2"/>
    <property type="match status" value="1"/>
</dbReference>
<evidence type="ECO:0000256" key="1">
    <source>
        <dbReference type="SAM" id="SignalP"/>
    </source>
</evidence>
<dbReference type="PANTHER" id="PTHR43752">
    <property type="entry name" value="BNR/ASP-BOX REPEAT FAMILY PROTEIN"/>
    <property type="match status" value="1"/>
</dbReference>
<dbReference type="Pfam" id="PF13088">
    <property type="entry name" value="BNR_2"/>
    <property type="match status" value="1"/>
</dbReference>
<feature type="chain" id="PRO_5021748681" evidence="1">
    <location>
        <begin position="22"/>
        <end position="643"/>
    </location>
</feature>
<dbReference type="SMART" id="SM00567">
    <property type="entry name" value="EZ_HEAT"/>
    <property type="match status" value="3"/>
</dbReference>
<dbReference type="OrthoDB" id="261024at2"/>
<dbReference type="KEGG" id="gaz:Pan241w_32330"/>
<evidence type="ECO:0000313" key="3">
    <source>
        <dbReference type="EMBL" id="QDT43135.1"/>
    </source>
</evidence>
<reference evidence="3 4" key="1">
    <citation type="submission" date="2019-02" db="EMBL/GenBank/DDBJ databases">
        <title>Deep-cultivation of Planctomycetes and their phenomic and genomic characterization uncovers novel biology.</title>
        <authorList>
            <person name="Wiegand S."/>
            <person name="Jogler M."/>
            <person name="Boedeker C."/>
            <person name="Pinto D."/>
            <person name="Vollmers J."/>
            <person name="Rivas-Marin E."/>
            <person name="Kohn T."/>
            <person name="Peeters S.H."/>
            <person name="Heuer A."/>
            <person name="Rast P."/>
            <person name="Oberbeckmann S."/>
            <person name="Bunk B."/>
            <person name="Jeske O."/>
            <person name="Meyerdierks A."/>
            <person name="Storesund J.E."/>
            <person name="Kallscheuer N."/>
            <person name="Luecker S."/>
            <person name="Lage O.M."/>
            <person name="Pohl T."/>
            <person name="Merkel B.J."/>
            <person name="Hornburger P."/>
            <person name="Mueller R.-W."/>
            <person name="Bruemmer F."/>
            <person name="Labrenz M."/>
            <person name="Spormann A.M."/>
            <person name="Op den Camp H."/>
            <person name="Overmann J."/>
            <person name="Amann R."/>
            <person name="Jetten M.S.M."/>
            <person name="Mascher T."/>
            <person name="Medema M.H."/>
            <person name="Devos D.P."/>
            <person name="Kaster A.-K."/>
            <person name="Ovreas L."/>
            <person name="Rohde M."/>
            <person name="Galperin M.Y."/>
            <person name="Jogler C."/>
        </authorList>
    </citation>
    <scope>NUCLEOTIDE SEQUENCE [LARGE SCALE GENOMIC DNA]</scope>
    <source>
        <strain evidence="3 4">Pan241w</strain>
    </source>
</reference>
<dbReference type="SUPFAM" id="SSF50939">
    <property type="entry name" value="Sialidases"/>
    <property type="match status" value="1"/>
</dbReference>
<feature type="signal peptide" evidence="1">
    <location>
        <begin position="1"/>
        <end position="21"/>
    </location>
</feature>
<keyword evidence="3" id="KW-0378">Hydrolase</keyword>
<keyword evidence="3" id="KW-0326">Glycosidase</keyword>
<feature type="domain" description="Sialidase" evidence="2">
    <location>
        <begin position="391"/>
        <end position="604"/>
    </location>
</feature>
<dbReference type="GO" id="GO:0004308">
    <property type="term" value="F:exo-alpha-sialidase activity"/>
    <property type="evidence" value="ECO:0007669"/>
    <property type="project" value="UniProtKB-EC"/>
</dbReference>
<dbReference type="InterPro" id="IPR036278">
    <property type="entry name" value="Sialidase_sf"/>
</dbReference>
<dbReference type="EC" id="3.2.1.18" evidence="3"/>
<dbReference type="Gene3D" id="2.120.10.10">
    <property type="match status" value="1"/>
</dbReference>